<dbReference type="Gene3D" id="3.90.1150.200">
    <property type="match status" value="1"/>
</dbReference>
<dbReference type="EMBL" id="JAHZSV010000023">
    <property type="protein sequence ID" value="MBW8201105.1"/>
    <property type="molecule type" value="Genomic_DNA"/>
</dbReference>
<evidence type="ECO:0000313" key="3">
    <source>
        <dbReference type="Proteomes" id="UP001196136"/>
    </source>
</evidence>
<reference evidence="2 3" key="1">
    <citation type="submission" date="2021-08" db="EMBL/GenBank/DDBJ databases">
        <title>Muricauda profundi sp. nov., a marine bacterium isolated from deep seawater of the Mariana Trench.</title>
        <authorList>
            <person name="Wei Y."/>
        </authorList>
    </citation>
    <scope>NUCLEOTIDE SEQUENCE [LARGE SCALE GENOMIC DNA]</scope>
    <source>
        <strain evidence="2 3">W52</strain>
    </source>
</reference>
<comment type="caution">
    <text evidence="2">The sequence shown here is derived from an EMBL/GenBank/DDBJ whole genome shotgun (WGS) entry which is preliminary data.</text>
</comment>
<evidence type="ECO:0000259" key="1">
    <source>
        <dbReference type="Pfam" id="PF08818"/>
    </source>
</evidence>
<protein>
    <submittedName>
        <fullName evidence="2">DUF1801 domain-containing protein</fullName>
    </submittedName>
</protein>
<dbReference type="Pfam" id="PF08818">
    <property type="entry name" value="DUF1801"/>
    <property type="match status" value="1"/>
</dbReference>
<dbReference type="SUPFAM" id="SSF159888">
    <property type="entry name" value="YdhG-like"/>
    <property type="match status" value="1"/>
</dbReference>
<accession>A0ABS7EU22</accession>
<evidence type="ECO:0000313" key="2">
    <source>
        <dbReference type="EMBL" id="MBW8201105.1"/>
    </source>
</evidence>
<sequence>MDKPKTVEDYFNAQPETTKKALKELKSCILKVKPNAIELFNYNIPAYSLVKGGKREQQIMIAGYKKHVGLYPHPTTMEKFDSELREFKRGKGSVQFPLDKPLPKVLIERMVKYRMELILKKKTIANKVKDR</sequence>
<proteinExistence type="predicted"/>
<dbReference type="InterPro" id="IPR014922">
    <property type="entry name" value="YdhG-like"/>
</dbReference>
<feature type="domain" description="YdhG-like" evidence="1">
    <location>
        <begin position="19"/>
        <end position="114"/>
    </location>
</feature>
<dbReference type="Proteomes" id="UP001196136">
    <property type="component" value="Unassembled WGS sequence"/>
</dbReference>
<dbReference type="RefSeq" id="WP_220114545.1">
    <property type="nucleotide sequence ID" value="NZ_JAHZSV010000023.1"/>
</dbReference>
<name>A0ABS7EU22_9FLAO</name>
<keyword evidence="3" id="KW-1185">Reference proteome</keyword>
<organism evidence="2 3">
    <name type="scientific">Flagellimonas abyssi</name>
    <dbReference type="NCBI Taxonomy" id="2864871"/>
    <lineage>
        <taxon>Bacteria</taxon>
        <taxon>Pseudomonadati</taxon>
        <taxon>Bacteroidota</taxon>
        <taxon>Flavobacteriia</taxon>
        <taxon>Flavobacteriales</taxon>
        <taxon>Flavobacteriaceae</taxon>
        <taxon>Flagellimonas</taxon>
    </lineage>
</organism>
<gene>
    <name evidence="2" type="ORF">K1F36_14835</name>
</gene>